<dbReference type="STRING" id="62062.ENSHHUP00000050452"/>
<dbReference type="Pfam" id="PF00041">
    <property type="entry name" value="fn3"/>
    <property type="match status" value="4"/>
</dbReference>
<evidence type="ECO:0000313" key="3">
    <source>
        <dbReference type="Ensembl" id="ENSHHUP00000050452.1"/>
    </source>
</evidence>
<reference evidence="3" key="3">
    <citation type="submission" date="2025-09" db="UniProtKB">
        <authorList>
            <consortium name="Ensembl"/>
        </authorList>
    </citation>
    <scope>IDENTIFICATION</scope>
</reference>
<dbReference type="GO" id="GO:0048738">
    <property type="term" value="P:cardiac muscle tissue development"/>
    <property type="evidence" value="ECO:0007669"/>
    <property type="project" value="TreeGrafter"/>
</dbReference>
<dbReference type="Proteomes" id="UP000314982">
    <property type="component" value="Unassembled WGS sequence"/>
</dbReference>
<dbReference type="InterPro" id="IPR003961">
    <property type="entry name" value="FN3_dom"/>
</dbReference>
<dbReference type="AlphaFoldDB" id="A0A4W5NHS1"/>
<reference evidence="4" key="1">
    <citation type="submission" date="2018-06" db="EMBL/GenBank/DDBJ databases">
        <title>Genome assembly of Danube salmon.</title>
        <authorList>
            <person name="Macqueen D.J."/>
            <person name="Gundappa M.K."/>
        </authorList>
    </citation>
    <scope>NUCLEOTIDE SEQUENCE [LARGE SCALE GENOMIC DNA]</scope>
</reference>
<dbReference type="InterPro" id="IPR036116">
    <property type="entry name" value="FN3_sf"/>
</dbReference>
<dbReference type="SMART" id="SM00060">
    <property type="entry name" value="FN3"/>
    <property type="match status" value="4"/>
</dbReference>
<dbReference type="InterPro" id="IPR036179">
    <property type="entry name" value="Ig-like_dom_sf"/>
</dbReference>
<dbReference type="FunFam" id="2.60.40.10:FF:000112">
    <property type="entry name" value="Titin a"/>
    <property type="match status" value="1"/>
</dbReference>
<protein>
    <recommendedName>
        <fullName evidence="2">Fibronectin type-III domain-containing protein</fullName>
    </recommendedName>
</protein>
<feature type="domain" description="Fibronectin type-III" evidence="2">
    <location>
        <begin position="360"/>
        <end position="444"/>
    </location>
</feature>
<dbReference type="Gene3D" id="2.60.40.10">
    <property type="entry name" value="Immunoglobulins"/>
    <property type="match status" value="5"/>
</dbReference>
<dbReference type="PANTHER" id="PTHR14340:SF13">
    <property type="entry name" value="TITIN"/>
    <property type="match status" value="1"/>
</dbReference>
<dbReference type="Pfam" id="PF07679">
    <property type="entry name" value="I-set"/>
    <property type="match status" value="1"/>
</dbReference>
<evidence type="ECO:0000313" key="4">
    <source>
        <dbReference type="Proteomes" id="UP000314982"/>
    </source>
</evidence>
<feature type="domain" description="Fibronectin type-III" evidence="2">
    <location>
        <begin position="63"/>
        <end position="157"/>
    </location>
</feature>
<dbReference type="GO" id="GO:0031430">
    <property type="term" value="C:M band"/>
    <property type="evidence" value="ECO:0007669"/>
    <property type="project" value="TreeGrafter"/>
</dbReference>
<dbReference type="PRINTS" id="PR00014">
    <property type="entry name" value="FNTYPEIII"/>
</dbReference>
<feature type="domain" description="Fibronectin type-III" evidence="2">
    <location>
        <begin position="250"/>
        <end position="343"/>
    </location>
</feature>
<dbReference type="SUPFAM" id="SSF48726">
    <property type="entry name" value="Immunoglobulin"/>
    <property type="match status" value="1"/>
</dbReference>
<sequence>HLLSEQIFWGLQPETQAVSCKVTKLVPGTEYIFRVKAVNRFGAGEPLESDPVTACCPFKPPSAPSTPEASAITSDSMVLTWNRPENDGGSEIDGYVVEKLTEEEWTTCTPPTGVEETHFTVKTLKENGEYNFHICAINTEGVGEPADVPGTVVTSERLEAPEIELDSDLRKMVSVRACATLRLFVPFRGRPEPVVKWSKTEGPLTERAHIEVASTYTVLVIHTVNRLDTGKYALTLENVKPIKVSQAPLPPGKVTVVDVTHDGVSLSWEKPDDDGGSRIKCYLVEMQTKSDDKWTVCTEIRGLRSTIDGLITGEEYSFRISAVNETGKSEPELLAEAVVVKDGTIEPIIDLTRNTFSVKAGDDLKIDVPFKDITRTSISLTWSKPENDGGAKVTGYIVERRELPDGCWLKCNFTNLQETCFDIEGLTEDIQYDFRVIAKNSAGV</sequence>
<evidence type="ECO:0000256" key="1">
    <source>
        <dbReference type="ARBA" id="ARBA00023319"/>
    </source>
</evidence>
<proteinExistence type="predicted"/>
<dbReference type="Ensembl" id="ENSHHUT00000052253.1">
    <property type="protein sequence ID" value="ENSHHUP00000050452.1"/>
    <property type="gene ID" value="ENSHHUG00000030449.1"/>
</dbReference>
<dbReference type="GO" id="GO:0045214">
    <property type="term" value="P:sarcomere organization"/>
    <property type="evidence" value="ECO:0007669"/>
    <property type="project" value="TreeGrafter"/>
</dbReference>
<evidence type="ECO:0000259" key="2">
    <source>
        <dbReference type="PROSITE" id="PS50853"/>
    </source>
</evidence>
<dbReference type="InterPro" id="IPR013783">
    <property type="entry name" value="Ig-like_fold"/>
</dbReference>
<dbReference type="SUPFAM" id="SSF49265">
    <property type="entry name" value="Fibronectin type III"/>
    <property type="match status" value="3"/>
</dbReference>
<keyword evidence="4" id="KW-1185">Reference proteome</keyword>
<dbReference type="FunFam" id="2.60.40.10:FF:000002">
    <property type="entry name" value="Titin a"/>
    <property type="match status" value="1"/>
</dbReference>
<dbReference type="GO" id="GO:0008307">
    <property type="term" value="F:structural constituent of muscle"/>
    <property type="evidence" value="ECO:0007669"/>
    <property type="project" value="TreeGrafter"/>
</dbReference>
<accession>A0A4W5NHS1</accession>
<dbReference type="PANTHER" id="PTHR14340">
    <property type="entry name" value="MICROFIBRIL-ASSOCIATED GLYCOPROTEIN 3"/>
    <property type="match status" value="1"/>
</dbReference>
<dbReference type="FunFam" id="2.60.40.10:FF:000135">
    <property type="entry name" value="Titin a"/>
    <property type="match status" value="1"/>
</dbReference>
<reference evidence="3" key="2">
    <citation type="submission" date="2025-08" db="UniProtKB">
        <authorList>
            <consortium name="Ensembl"/>
        </authorList>
    </citation>
    <scope>IDENTIFICATION</scope>
</reference>
<dbReference type="CDD" id="cd00063">
    <property type="entry name" value="FN3"/>
    <property type="match status" value="4"/>
</dbReference>
<keyword evidence="1" id="KW-0393">Immunoglobulin domain</keyword>
<name>A0A4W5NHS1_9TELE</name>
<dbReference type="PROSITE" id="PS50853">
    <property type="entry name" value="FN3"/>
    <property type="match status" value="4"/>
</dbReference>
<feature type="domain" description="Fibronectin type-III" evidence="2">
    <location>
        <begin position="1"/>
        <end position="58"/>
    </location>
</feature>
<dbReference type="GeneTree" id="ENSGT01150000286978"/>
<organism evidence="3 4">
    <name type="scientific">Hucho hucho</name>
    <name type="common">huchen</name>
    <dbReference type="NCBI Taxonomy" id="62062"/>
    <lineage>
        <taxon>Eukaryota</taxon>
        <taxon>Metazoa</taxon>
        <taxon>Chordata</taxon>
        <taxon>Craniata</taxon>
        <taxon>Vertebrata</taxon>
        <taxon>Euteleostomi</taxon>
        <taxon>Actinopterygii</taxon>
        <taxon>Neopterygii</taxon>
        <taxon>Teleostei</taxon>
        <taxon>Protacanthopterygii</taxon>
        <taxon>Salmoniformes</taxon>
        <taxon>Salmonidae</taxon>
        <taxon>Salmoninae</taxon>
        <taxon>Hucho</taxon>
    </lineage>
</organism>
<dbReference type="InterPro" id="IPR013098">
    <property type="entry name" value="Ig_I-set"/>
</dbReference>